<gene>
    <name evidence="2" type="ORF">HDK90DRAFT_467924</name>
</gene>
<name>A0ABR1YI18_9PEZI</name>
<proteinExistence type="predicted"/>
<accession>A0ABR1YI18</accession>
<reference evidence="2 3" key="1">
    <citation type="submission" date="2024-04" db="EMBL/GenBank/DDBJ databases">
        <title>Phyllosticta paracitricarpa is synonymous to the EU quarantine fungus P. citricarpa based on phylogenomic analyses.</title>
        <authorList>
            <consortium name="Lawrence Berkeley National Laboratory"/>
            <person name="Van Ingen-Buijs V.A."/>
            <person name="Van Westerhoven A.C."/>
            <person name="Haridas S."/>
            <person name="Skiadas P."/>
            <person name="Martin F."/>
            <person name="Groenewald J.Z."/>
            <person name="Crous P.W."/>
            <person name="Seidl M.F."/>
        </authorList>
    </citation>
    <scope>NUCLEOTIDE SEQUENCE [LARGE SCALE GENOMIC DNA]</scope>
    <source>
        <strain evidence="2 3">CBS 123374</strain>
    </source>
</reference>
<dbReference type="Gene3D" id="1.20.1280.50">
    <property type="match status" value="1"/>
</dbReference>
<dbReference type="SUPFAM" id="SSF81383">
    <property type="entry name" value="F-box domain"/>
    <property type="match status" value="1"/>
</dbReference>
<dbReference type="Proteomes" id="UP001492380">
    <property type="component" value="Unassembled WGS sequence"/>
</dbReference>
<dbReference type="Pfam" id="PF00646">
    <property type="entry name" value="F-box"/>
    <property type="match status" value="1"/>
</dbReference>
<dbReference type="CDD" id="cd09917">
    <property type="entry name" value="F-box_SF"/>
    <property type="match status" value="1"/>
</dbReference>
<organism evidence="2 3">
    <name type="scientific">Phyllosticta capitalensis</name>
    <dbReference type="NCBI Taxonomy" id="121624"/>
    <lineage>
        <taxon>Eukaryota</taxon>
        <taxon>Fungi</taxon>
        <taxon>Dikarya</taxon>
        <taxon>Ascomycota</taxon>
        <taxon>Pezizomycotina</taxon>
        <taxon>Dothideomycetes</taxon>
        <taxon>Dothideomycetes incertae sedis</taxon>
        <taxon>Botryosphaeriales</taxon>
        <taxon>Phyllostictaceae</taxon>
        <taxon>Phyllosticta</taxon>
    </lineage>
</organism>
<keyword evidence="3" id="KW-1185">Reference proteome</keyword>
<comment type="caution">
    <text evidence="2">The sequence shown here is derived from an EMBL/GenBank/DDBJ whole genome shotgun (WGS) entry which is preliminary data.</text>
</comment>
<dbReference type="InterPro" id="IPR036047">
    <property type="entry name" value="F-box-like_dom_sf"/>
</dbReference>
<evidence type="ECO:0000259" key="1">
    <source>
        <dbReference type="Pfam" id="PF00646"/>
    </source>
</evidence>
<evidence type="ECO:0000313" key="3">
    <source>
        <dbReference type="Proteomes" id="UP001492380"/>
    </source>
</evidence>
<feature type="domain" description="F-box" evidence="1">
    <location>
        <begin position="13"/>
        <end position="45"/>
    </location>
</feature>
<dbReference type="EMBL" id="JBBWRZ010000008">
    <property type="protein sequence ID" value="KAK8230552.1"/>
    <property type="molecule type" value="Genomic_DNA"/>
</dbReference>
<evidence type="ECO:0000313" key="2">
    <source>
        <dbReference type="EMBL" id="KAK8230552.1"/>
    </source>
</evidence>
<sequence>MSSSATHQVLFTIELLENVLLHLPFQSLIAAHHVCHLWNATIRHSTVLQRALFLTPAPCRRAKSQSASSPGDEAVKCCDAKKVPRSIKPKLNKVLAKKFKLGILNDPEEGYDGGYMPMVSYGGDAILRGDRAHDPKEASWRNMLITQPPARRVEIAVFHVEDGLTEKDCVADEAGVRMGQMVEWVQRRPWRKDLKRRSMGWYFEL</sequence>
<protein>
    <recommendedName>
        <fullName evidence="1">F-box domain-containing protein</fullName>
    </recommendedName>
</protein>
<dbReference type="InterPro" id="IPR001810">
    <property type="entry name" value="F-box_dom"/>
</dbReference>